<dbReference type="EMBL" id="GBXM01075155">
    <property type="protein sequence ID" value="JAH33422.1"/>
    <property type="molecule type" value="Transcribed_RNA"/>
</dbReference>
<sequence>MTGLPPLNQTSRAVQAPPPGEVTATAKQVLRYHKQWYAPPSQLYLENYFH</sequence>
<reference evidence="2" key="1">
    <citation type="submission" date="2014-11" db="EMBL/GenBank/DDBJ databases">
        <authorList>
            <person name="Amaro Gonzalez C."/>
        </authorList>
    </citation>
    <scope>NUCLEOTIDE SEQUENCE</scope>
</reference>
<accession>A0A0E9RX24</accession>
<evidence type="ECO:0000256" key="1">
    <source>
        <dbReference type="SAM" id="MobiDB-lite"/>
    </source>
</evidence>
<reference evidence="2" key="2">
    <citation type="journal article" date="2015" name="Fish Shellfish Immunol.">
        <title>Early steps in the European eel (Anguilla anguilla)-Vibrio vulnificus interaction in the gills: Role of the RtxA13 toxin.</title>
        <authorList>
            <person name="Callol A."/>
            <person name="Pajuelo D."/>
            <person name="Ebbesson L."/>
            <person name="Teles M."/>
            <person name="MacKenzie S."/>
            <person name="Amaro C."/>
        </authorList>
    </citation>
    <scope>NUCLEOTIDE SEQUENCE</scope>
</reference>
<dbReference type="AlphaFoldDB" id="A0A0E9RX24"/>
<evidence type="ECO:0000313" key="2">
    <source>
        <dbReference type="EMBL" id="JAH33422.1"/>
    </source>
</evidence>
<name>A0A0E9RX24_ANGAN</name>
<organism evidence="2">
    <name type="scientific">Anguilla anguilla</name>
    <name type="common">European freshwater eel</name>
    <name type="synonym">Muraena anguilla</name>
    <dbReference type="NCBI Taxonomy" id="7936"/>
    <lineage>
        <taxon>Eukaryota</taxon>
        <taxon>Metazoa</taxon>
        <taxon>Chordata</taxon>
        <taxon>Craniata</taxon>
        <taxon>Vertebrata</taxon>
        <taxon>Euteleostomi</taxon>
        <taxon>Actinopterygii</taxon>
        <taxon>Neopterygii</taxon>
        <taxon>Teleostei</taxon>
        <taxon>Anguilliformes</taxon>
        <taxon>Anguillidae</taxon>
        <taxon>Anguilla</taxon>
    </lineage>
</organism>
<proteinExistence type="predicted"/>
<feature type="region of interest" description="Disordered" evidence="1">
    <location>
        <begin position="1"/>
        <end position="22"/>
    </location>
</feature>
<protein>
    <submittedName>
        <fullName evidence="2">Uncharacterized protein</fullName>
    </submittedName>
</protein>